<evidence type="ECO:0000313" key="2">
    <source>
        <dbReference type="Proteomes" id="UP000255164"/>
    </source>
</evidence>
<reference evidence="1 2" key="1">
    <citation type="submission" date="2018-06" db="EMBL/GenBank/DDBJ databases">
        <authorList>
            <consortium name="Pathogen Informatics"/>
            <person name="Doyle S."/>
        </authorList>
    </citation>
    <scope>NUCLEOTIDE SEQUENCE [LARGE SCALE GENOMIC DNA]</scope>
    <source>
        <strain evidence="1 2">NCTC10082</strain>
    </source>
</reference>
<accession>A0A376H4A2</accession>
<dbReference type="Gene3D" id="2.40.10.180">
    <property type="entry name" value="Phage tail proteins"/>
    <property type="match status" value="1"/>
</dbReference>
<gene>
    <name evidence="1" type="ORF">NCTC10082_00370</name>
</gene>
<dbReference type="InterPro" id="IPR008018">
    <property type="entry name" value="Phage_tail_attach_FII"/>
</dbReference>
<dbReference type="Proteomes" id="UP000255164">
    <property type="component" value="Unassembled WGS sequence"/>
</dbReference>
<dbReference type="Pfam" id="PF05354">
    <property type="entry name" value="Phage_attach"/>
    <property type="match status" value="1"/>
</dbReference>
<dbReference type="GO" id="GO:0019068">
    <property type="term" value="P:virion assembly"/>
    <property type="evidence" value="ECO:0007669"/>
    <property type="project" value="InterPro"/>
</dbReference>
<dbReference type="RefSeq" id="WP_227465050.1">
    <property type="nucleotide sequence ID" value="NZ_BLCF01000017.1"/>
</dbReference>
<proteinExistence type="predicted"/>
<sequence>MLSMPDNDFDRAMAKADHEILRAMGREFHIQAGGRSVHIRGVLDETESDVLLKKGGGTIHDVAPRLFVCTRDIEGVSRKSRVECDGVVYWVVSIGPNDNGFCYLTLARGEPGTSLPVIDGWSKK</sequence>
<protein>
    <submittedName>
        <fullName evidence="1">Tail attachment protein (Minor capsid protein FII)</fullName>
    </submittedName>
</protein>
<dbReference type="EMBL" id="UFZA01000001">
    <property type="protein sequence ID" value="STE02089.1"/>
    <property type="molecule type" value="Genomic_DNA"/>
</dbReference>
<dbReference type="SUPFAM" id="SSF69279">
    <property type="entry name" value="Phage tail proteins"/>
    <property type="match status" value="1"/>
</dbReference>
<evidence type="ECO:0000313" key="1">
    <source>
        <dbReference type="EMBL" id="STE02089.1"/>
    </source>
</evidence>
<dbReference type="AlphaFoldDB" id="A0A376H4A2"/>
<name>A0A376H4A2_ECOLX</name>
<dbReference type="InterPro" id="IPR053734">
    <property type="entry name" value="Phage_Head-Tail_Connect_sf"/>
</dbReference>
<organism evidence="1 2">
    <name type="scientific">Escherichia coli</name>
    <dbReference type="NCBI Taxonomy" id="562"/>
    <lineage>
        <taxon>Bacteria</taxon>
        <taxon>Pseudomonadati</taxon>
        <taxon>Pseudomonadota</taxon>
        <taxon>Gammaproteobacteria</taxon>
        <taxon>Enterobacterales</taxon>
        <taxon>Enterobacteriaceae</taxon>
        <taxon>Escherichia</taxon>
    </lineage>
</organism>